<name>A0A8S5V175_9CAUD</name>
<reference evidence="1" key="1">
    <citation type="journal article" date="2021" name="Proc. Natl. Acad. Sci. U.S.A.">
        <title>A Catalog of Tens of Thousands of Viruses from Human Metagenomes Reveals Hidden Associations with Chronic Diseases.</title>
        <authorList>
            <person name="Tisza M.J."/>
            <person name="Buck C.B."/>
        </authorList>
    </citation>
    <scope>NUCLEOTIDE SEQUENCE</scope>
    <source>
        <strain evidence="1">Ct3r22</strain>
    </source>
</reference>
<sequence length="53" mass="6182">MEDLVDFIERNFKIAKKEGLEFEVLASAFLELKQDPSISIEDALIRGLREWDI</sequence>
<organism evidence="1">
    <name type="scientific">Siphoviridae sp. ct3r22</name>
    <dbReference type="NCBI Taxonomy" id="2825325"/>
    <lineage>
        <taxon>Viruses</taxon>
        <taxon>Duplodnaviria</taxon>
        <taxon>Heunggongvirae</taxon>
        <taxon>Uroviricota</taxon>
        <taxon>Caudoviricetes</taxon>
    </lineage>
</organism>
<accession>A0A8S5V175</accession>
<dbReference type="EMBL" id="BK016180">
    <property type="protein sequence ID" value="DAG00481.1"/>
    <property type="molecule type" value="Genomic_DNA"/>
</dbReference>
<proteinExistence type="predicted"/>
<protein>
    <submittedName>
        <fullName evidence="1">Uncharacterized protein</fullName>
    </submittedName>
</protein>
<evidence type="ECO:0000313" key="1">
    <source>
        <dbReference type="EMBL" id="DAG00481.1"/>
    </source>
</evidence>